<name>A0A327JQ14_9HYPH</name>
<evidence type="ECO:0000313" key="2">
    <source>
        <dbReference type="EMBL" id="RAI28549.1"/>
    </source>
</evidence>
<gene>
    <name evidence="2" type="ORF">CH339_06255</name>
</gene>
<evidence type="ECO:0000313" key="3">
    <source>
        <dbReference type="Proteomes" id="UP000249299"/>
    </source>
</evidence>
<comment type="caution">
    <text evidence="2">The sequence shown here is derived from an EMBL/GenBank/DDBJ whole genome shotgun (WGS) entry which is preliminary data.</text>
</comment>
<feature type="region of interest" description="Disordered" evidence="1">
    <location>
        <begin position="161"/>
        <end position="180"/>
    </location>
</feature>
<dbReference type="OrthoDB" id="7427667at2"/>
<dbReference type="Proteomes" id="UP000249299">
    <property type="component" value="Unassembled WGS sequence"/>
</dbReference>
<reference evidence="2 3" key="1">
    <citation type="submission" date="2017-07" db="EMBL/GenBank/DDBJ databases">
        <title>Draft Genome Sequences of Select Purple Nonsulfur Bacteria.</title>
        <authorList>
            <person name="Lasarre B."/>
            <person name="Mckinlay J.B."/>
        </authorList>
    </citation>
    <scope>NUCLEOTIDE SEQUENCE [LARGE SCALE GENOMIC DNA]</scope>
    <source>
        <strain evidence="2 3">DSM 11290</strain>
    </source>
</reference>
<accession>A0A327JQ14</accession>
<protein>
    <submittedName>
        <fullName evidence="2">Uncharacterized protein</fullName>
    </submittedName>
</protein>
<dbReference type="EMBL" id="NPEV01000009">
    <property type="protein sequence ID" value="RAI28549.1"/>
    <property type="molecule type" value="Genomic_DNA"/>
</dbReference>
<dbReference type="AlphaFoldDB" id="A0A327JQ14"/>
<organism evidence="2 3">
    <name type="scientific">Rhodobium orientis</name>
    <dbReference type="NCBI Taxonomy" id="34017"/>
    <lineage>
        <taxon>Bacteria</taxon>
        <taxon>Pseudomonadati</taxon>
        <taxon>Pseudomonadota</taxon>
        <taxon>Alphaproteobacteria</taxon>
        <taxon>Hyphomicrobiales</taxon>
        <taxon>Rhodobiaceae</taxon>
        <taxon>Rhodobium</taxon>
    </lineage>
</organism>
<keyword evidence="3" id="KW-1185">Reference proteome</keyword>
<proteinExistence type="predicted"/>
<sequence>MAVFAGITAAWAAEIDSAYTKLDLNACPIVDQNLEEGSWTLVRCAGYRGRPVFVGEGDLRFFVWFDQRKSDEPLASQTLGPFNTIGETTEWRLRRVGGEWQAFATILRYRTSLNDDQDQGEVLVVSQLQPGATCHIAYVDARTNPDANALARDAADRLAGSFDCNDTPERVGTPGPSLGE</sequence>
<evidence type="ECO:0000256" key="1">
    <source>
        <dbReference type="SAM" id="MobiDB-lite"/>
    </source>
</evidence>